<keyword evidence="2" id="KW-0539">Nucleus</keyword>
<dbReference type="AlphaFoldDB" id="A0ABD3SLV6"/>
<comment type="subcellular location">
    <subcellularLocation>
        <location evidence="1">Nucleus</location>
    </subcellularLocation>
</comment>
<dbReference type="EMBL" id="JBJXBP010000006">
    <property type="protein sequence ID" value="KAL3825376.1"/>
    <property type="molecule type" value="Genomic_DNA"/>
</dbReference>
<evidence type="ECO:0000313" key="4">
    <source>
        <dbReference type="EMBL" id="KAL3825376.1"/>
    </source>
</evidence>
<name>A0ABD3SLV6_9LAMI</name>
<feature type="region of interest" description="Disordered" evidence="3">
    <location>
        <begin position="38"/>
        <end position="86"/>
    </location>
</feature>
<gene>
    <name evidence="4" type="ORF">ACJIZ3_021405</name>
</gene>
<organism evidence="4 5">
    <name type="scientific">Penstemon smallii</name>
    <dbReference type="NCBI Taxonomy" id="265156"/>
    <lineage>
        <taxon>Eukaryota</taxon>
        <taxon>Viridiplantae</taxon>
        <taxon>Streptophyta</taxon>
        <taxon>Embryophyta</taxon>
        <taxon>Tracheophyta</taxon>
        <taxon>Spermatophyta</taxon>
        <taxon>Magnoliopsida</taxon>
        <taxon>eudicotyledons</taxon>
        <taxon>Gunneridae</taxon>
        <taxon>Pentapetalae</taxon>
        <taxon>asterids</taxon>
        <taxon>lamiids</taxon>
        <taxon>Lamiales</taxon>
        <taxon>Plantaginaceae</taxon>
        <taxon>Cheloneae</taxon>
        <taxon>Penstemon</taxon>
    </lineage>
</organism>
<protein>
    <submittedName>
        <fullName evidence="4">Uncharacterized protein</fullName>
    </submittedName>
</protein>
<evidence type="ECO:0000256" key="1">
    <source>
        <dbReference type="ARBA" id="ARBA00004123"/>
    </source>
</evidence>
<proteinExistence type="predicted"/>
<dbReference type="InterPro" id="IPR051992">
    <property type="entry name" value="OxStress_Response_Reg"/>
</dbReference>
<dbReference type="Proteomes" id="UP001634393">
    <property type="component" value="Unassembled WGS sequence"/>
</dbReference>
<comment type="caution">
    <text evidence="4">The sequence shown here is derived from an EMBL/GenBank/DDBJ whole genome shotgun (WGS) entry which is preliminary data.</text>
</comment>
<evidence type="ECO:0000256" key="3">
    <source>
        <dbReference type="SAM" id="MobiDB-lite"/>
    </source>
</evidence>
<dbReference type="PANTHER" id="PTHR33172">
    <property type="entry name" value="OS08G0516900 PROTEIN"/>
    <property type="match status" value="1"/>
</dbReference>
<dbReference type="PANTHER" id="PTHR33172:SF96">
    <property type="entry name" value="PROTEIN OXIDATIVE STRESS 3 LIKE 3"/>
    <property type="match status" value="1"/>
</dbReference>
<keyword evidence="5" id="KW-1185">Reference proteome</keyword>
<accession>A0ABD3SLV6</accession>
<sequence length="259" mass="27705">MPVVLERNGSGRDPRIERPVFVKSSVVCVPSIYKATDRMLDQDDRNGSLSPSSSSSSIGKNSDDSGVGGGDEEEVQSEYKGGPLDSLNSLEEVLPIKRSISKFYCGKSKSFTSLSDAATCSSMKDITKPENAYTRKRKNLLAFDNLLDKNRNSITRGSSGGKPKRPTNSRSMLSLAATMNCSESNSGETSNSNSSSPGCCLPPLPPHAKKALHHELPPVPPVEKFPSFRSFSLSDLQGAAAAAVDAPSDTSLWIDTSEK</sequence>
<dbReference type="GO" id="GO:0006950">
    <property type="term" value="P:response to stress"/>
    <property type="evidence" value="ECO:0007669"/>
    <property type="project" value="UniProtKB-ARBA"/>
</dbReference>
<feature type="compositionally biased region" description="Low complexity" evidence="3">
    <location>
        <begin position="180"/>
        <end position="199"/>
    </location>
</feature>
<evidence type="ECO:0000313" key="5">
    <source>
        <dbReference type="Proteomes" id="UP001634393"/>
    </source>
</evidence>
<dbReference type="GO" id="GO:0005634">
    <property type="term" value="C:nucleus"/>
    <property type="evidence" value="ECO:0007669"/>
    <property type="project" value="UniProtKB-SubCell"/>
</dbReference>
<reference evidence="4 5" key="1">
    <citation type="submission" date="2024-12" db="EMBL/GenBank/DDBJ databases">
        <title>The unique morphological basis and parallel evolutionary history of personate flowers in Penstemon.</title>
        <authorList>
            <person name="Depatie T.H."/>
            <person name="Wessinger C.A."/>
        </authorList>
    </citation>
    <scope>NUCLEOTIDE SEQUENCE [LARGE SCALE GENOMIC DNA]</scope>
    <source>
        <strain evidence="4">WTNN_2</strain>
        <tissue evidence="4">Leaf</tissue>
    </source>
</reference>
<feature type="region of interest" description="Disordered" evidence="3">
    <location>
        <begin position="180"/>
        <end position="215"/>
    </location>
</feature>
<feature type="compositionally biased region" description="Low complexity" evidence="3">
    <location>
        <begin position="47"/>
        <end position="60"/>
    </location>
</feature>
<evidence type="ECO:0000256" key="2">
    <source>
        <dbReference type="ARBA" id="ARBA00023242"/>
    </source>
</evidence>